<organism evidence="1 2">
    <name type="scientific">Ganoderma sinense ZZ0214-1</name>
    <dbReference type="NCBI Taxonomy" id="1077348"/>
    <lineage>
        <taxon>Eukaryota</taxon>
        <taxon>Fungi</taxon>
        <taxon>Dikarya</taxon>
        <taxon>Basidiomycota</taxon>
        <taxon>Agaricomycotina</taxon>
        <taxon>Agaricomycetes</taxon>
        <taxon>Polyporales</taxon>
        <taxon>Polyporaceae</taxon>
        <taxon>Ganoderma</taxon>
    </lineage>
</organism>
<proteinExistence type="predicted"/>
<keyword evidence="2" id="KW-1185">Reference proteome</keyword>
<evidence type="ECO:0000313" key="1">
    <source>
        <dbReference type="EMBL" id="PIL32512.1"/>
    </source>
</evidence>
<reference evidence="1 2" key="1">
    <citation type="journal article" date="2015" name="Sci. Rep.">
        <title>Chromosome-level genome map provides insights into diverse defense mechanisms in the medicinal fungus Ganoderma sinense.</title>
        <authorList>
            <person name="Zhu Y."/>
            <person name="Xu J."/>
            <person name="Sun C."/>
            <person name="Zhou S."/>
            <person name="Xu H."/>
            <person name="Nelson D.R."/>
            <person name="Qian J."/>
            <person name="Song J."/>
            <person name="Luo H."/>
            <person name="Xiang L."/>
            <person name="Li Y."/>
            <person name="Xu Z."/>
            <person name="Ji A."/>
            <person name="Wang L."/>
            <person name="Lu S."/>
            <person name="Hayward A."/>
            <person name="Sun W."/>
            <person name="Li X."/>
            <person name="Schwartz D.C."/>
            <person name="Wang Y."/>
            <person name="Chen S."/>
        </authorList>
    </citation>
    <scope>NUCLEOTIDE SEQUENCE [LARGE SCALE GENOMIC DNA]</scope>
    <source>
        <strain evidence="1 2">ZZ0214-1</strain>
    </source>
</reference>
<dbReference type="Proteomes" id="UP000230002">
    <property type="component" value="Unassembled WGS sequence"/>
</dbReference>
<name>A0A2G8SFG7_9APHY</name>
<dbReference type="AlphaFoldDB" id="A0A2G8SFG7"/>
<comment type="caution">
    <text evidence="1">The sequence shown here is derived from an EMBL/GenBank/DDBJ whole genome shotgun (WGS) entry which is preliminary data.</text>
</comment>
<sequence length="158" mass="18708">MPNLTLAVAQYQIEGYNWPKVHVALVAFVPNHPQAHIFQLWGNTDTFAFRYSETDHFLKSSKIQGGVKIGEVAREAVRSGWLKQVLSERVVVRRRDPSYNCQVWLLDAVRELQQHRDKVLIVPEFNREWLFRALRRQHLTWEQANDHYFETVMPALRR</sequence>
<evidence type="ECO:0000313" key="2">
    <source>
        <dbReference type="Proteomes" id="UP000230002"/>
    </source>
</evidence>
<gene>
    <name evidence="1" type="ORF">GSI_05215</name>
</gene>
<protein>
    <submittedName>
        <fullName evidence="1">Uncharacterized protein</fullName>
    </submittedName>
</protein>
<dbReference type="OrthoDB" id="37659at2759"/>
<dbReference type="EMBL" id="AYKW01000010">
    <property type="protein sequence ID" value="PIL32512.1"/>
    <property type="molecule type" value="Genomic_DNA"/>
</dbReference>
<accession>A0A2G8SFG7</accession>